<dbReference type="EC" id="1.4.1.13" evidence="7"/>
<dbReference type="SUPFAM" id="SSF46548">
    <property type="entry name" value="alpha-helical ferredoxin"/>
    <property type="match status" value="1"/>
</dbReference>
<keyword evidence="8" id="KW-1185">Reference proteome</keyword>
<dbReference type="NCBIfam" id="TIGR01317">
    <property type="entry name" value="GOGAT_sm_gam"/>
    <property type="match status" value="1"/>
</dbReference>
<dbReference type="InterPro" id="IPR036188">
    <property type="entry name" value="FAD/NAD-bd_sf"/>
</dbReference>
<dbReference type="GO" id="GO:0004355">
    <property type="term" value="F:glutamate synthase (NADPH) activity"/>
    <property type="evidence" value="ECO:0007669"/>
    <property type="project" value="UniProtKB-EC"/>
</dbReference>
<dbReference type="SUPFAM" id="SSF51971">
    <property type="entry name" value="Nucleotide-binding domain"/>
    <property type="match status" value="1"/>
</dbReference>
<evidence type="ECO:0000259" key="5">
    <source>
        <dbReference type="Pfam" id="PF07992"/>
    </source>
</evidence>
<evidence type="ECO:0000256" key="3">
    <source>
        <dbReference type="ARBA" id="ARBA00023164"/>
    </source>
</evidence>
<dbReference type="Pfam" id="PF07992">
    <property type="entry name" value="Pyr_redox_2"/>
    <property type="match status" value="1"/>
</dbReference>
<keyword evidence="3" id="KW-0314">Glutamate biosynthesis</keyword>
<dbReference type="RefSeq" id="WP_007572811.1">
    <property type="nucleotide sequence ID" value="NZ_AGUD01000090.1"/>
</dbReference>
<evidence type="ECO:0000313" key="8">
    <source>
        <dbReference type="Proteomes" id="UP000005143"/>
    </source>
</evidence>
<feature type="domain" description="FAD/NAD(P)-binding" evidence="5">
    <location>
        <begin position="146"/>
        <end position="327"/>
    </location>
</feature>
<evidence type="ECO:0000256" key="4">
    <source>
        <dbReference type="ARBA" id="ARBA00029440"/>
    </source>
</evidence>
<dbReference type="Gene3D" id="3.50.50.60">
    <property type="entry name" value="FAD/NAD(P)-binding domain"/>
    <property type="match status" value="2"/>
</dbReference>
<dbReference type="AlphaFoldDB" id="H0E401"/>
<dbReference type="PRINTS" id="PR00419">
    <property type="entry name" value="ADXRDTASE"/>
</dbReference>
<dbReference type="PANTHER" id="PTHR43100">
    <property type="entry name" value="GLUTAMATE SYNTHASE [NADPH] SMALL CHAIN"/>
    <property type="match status" value="1"/>
</dbReference>
<dbReference type="EMBL" id="AGUD01000090">
    <property type="protein sequence ID" value="EHN11591.1"/>
    <property type="molecule type" value="Genomic_DNA"/>
</dbReference>
<organism evidence="7 8">
    <name type="scientific">Patulibacter medicamentivorans</name>
    <dbReference type="NCBI Taxonomy" id="1097667"/>
    <lineage>
        <taxon>Bacteria</taxon>
        <taxon>Bacillati</taxon>
        <taxon>Actinomycetota</taxon>
        <taxon>Thermoleophilia</taxon>
        <taxon>Solirubrobacterales</taxon>
        <taxon>Patulibacteraceae</taxon>
        <taxon>Patulibacter</taxon>
    </lineage>
</organism>
<dbReference type="Proteomes" id="UP000005143">
    <property type="component" value="Unassembled WGS sequence"/>
</dbReference>
<name>H0E401_9ACTN</name>
<evidence type="ECO:0000259" key="6">
    <source>
        <dbReference type="Pfam" id="PF14691"/>
    </source>
</evidence>
<keyword evidence="1" id="KW-0028">Amino-acid biosynthesis</keyword>
<reference evidence="7 8" key="1">
    <citation type="journal article" date="2013" name="Biodegradation">
        <title>Quantitative proteomic analysis of ibuprofen-degrading Patulibacter sp. strain I11.</title>
        <authorList>
            <person name="Almeida B."/>
            <person name="Kjeldal H."/>
            <person name="Lolas I."/>
            <person name="Knudsen A.D."/>
            <person name="Carvalho G."/>
            <person name="Nielsen K.L."/>
            <person name="Barreto Crespo M.T."/>
            <person name="Stensballe A."/>
            <person name="Nielsen J.L."/>
        </authorList>
    </citation>
    <scope>NUCLEOTIDE SEQUENCE [LARGE SCALE GENOMIC DNA]</scope>
    <source>
        <strain evidence="7 8">I11</strain>
    </source>
</reference>
<dbReference type="GO" id="GO:0006537">
    <property type="term" value="P:glutamate biosynthetic process"/>
    <property type="evidence" value="ECO:0007669"/>
    <property type="project" value="UniProtKB-KW"/>
</dbReference>
<dbReference type="GO" id="GO:0016639">
    <property type="term" value="F:oxidoreductase activity, acting on the CH-NH2 group of donors, NAD or NADP as acceptor"/>
    <property type="evidence" value="ECO:0007669"/>
    <property type="project" value="InterPro"/>
</dbReference>
<keyword evidence="2 7" id="KW-0560">Oxidoreductase</keyword>
<dbReference type="InterPro" id="IPR009051">
    <property type="entry name" value="Helical_ferredxn"/>
</dbReference>
<dbReference type="Pfam" id="PF14691">
    <property type="entry name" value="Fer4_20"/>
    <property type="match status" value="1"/>
</dbReference>
<dbReference type="PANTHER" id="PTHR43100:SF1">
    <property type="entry name" value="GLUTAMATE SYNTHASE [NADPH] SMALL CHAIN"/>
    <property type="match status" value="1"/>
</dbReference>
<evidence type="ECO:0000256" key="2">
    <source>
        <dbReference type="ARBA" id="ARBA00023002"/>
    </source>
</evidence>
<dbReference type="Gene3D" id="1.10.1060.10">
    <property type="entry name" value="Alpha-helical ferredoxin"/>
    <property type="match status" value="1"/>
</dbReference>
<feature type="domain" description="Dihydroprymidine dehydrogenase" evidence="6">
    <location>
        <begin position="29"/>
        <end position="132"/>
    </location>
</feature>
<proteinExistence type="predicted"/>
<accession>H0E401</accession>
<dbReference type="InterPro" id="IPR028261">
    <property type="entry name" value="DPD_II"/>
</dbReference>
<comment type="caution">
    <text evidence="7">The sequence shown here is derived from an EMBL/GenBank/DDBJ whole genome shotgun (WGS) entry which is preliminary data.</text>
</comment>
<sequence>MGELGGFLKIQRSPVKWDDPAERAGRYTEFIAERPVEEVQQQGARCMDCGVPFCHNGCPLGNLIPDWNDLVYRGDWQNAIRQLHATNNFPEFTGRVCPAPCEASCVLEINEGDAVTIKQIENTIIDRAWAEGWVRPEPPEQETGQRVAVVGGGPAGLAAAQQLRRAGHAVVLFERDEAAGGLIRFGVPDFKIEKRVVERRVQQLVDEGVELRCGVDVGTDVTVEELREQFDAVVLATGSRVPRDLPVEGRQLGGVHFAMEYLYERTRATQDEQGVVPQVPRPAPRGISARGKHVVVIGGGDTGADCVAQSIREGAESVVQVELLPEPPSSRPDDRTPWPLWPAKFRLSYAMEEARALGKGVQNFSVATLKLEGDADGNVQTLHYGQAEPAPPFAAVPGTEREQPAQLVLLAMGFLHPEQGLIDGLGLVKDPRGNIKAGAYATSEEGVFAAGDCRRGQSLIVWAINEGRQAARMADRYLAQKAGRRARPAALAGI</sequence>
<comment type="pathway">
    <text evidence="4">Amino-acid biosynthesis.</text>
</comment>
<dbReference type="PATRIC" id="fig|1097667.3.peg.1515"/>
<dbReference type="InterPro" id="IPR006005">
    <property type="entry name" value="Glut_synth_ssu1"/>
</dbReference>
<dbReference type="InterPro" id="IPR051394">
    <property type="entry name" value="Glutamate_Synthase"/>
</dbReference>
<dbReference type="InterPro" id="IPR023753">
    <property type="entry name" value="FAD/NAD-binding_dom"/>
</dbReference>
<evidence type="ECO:0000256" key="1">
    <source>
        <dbReference type="ARBA" id="ARBA00022605"/>
    </source>
</evidence>
<dbReference type="OrthoDB" id="9803192at2"/>
<evidence type="ECO:0000313" key="7">
    <source>
        <dbReference type="EMBL" id="EHN11591.1"/>
    </source>
</evidence>
<protein>
    <submittedName>
        <fullName evidence="7">Glutamate synthase [NADPH] small chain</fullName>
        <ecNumber evidence="7">1.4.1.13</ecNumber>
    </submittedName>
</protein>
<dbReference type="GO" id="GO:0051536">
    <property type="term" value="F:iron-sulfur cluster binding"/>
    <property type="evidence" value="ECO:0007669"/>
    <property type="project" value="InterPro"/>
</dbReference>
<gene>
    <name evidence="7" type="ORF">PAI11_15270</name>
</gene>